<protein>
    <submittedName>
        <fullName evidence="2">Uncharacterized protein</fullName>
    </submittedName>
</protein>
<gene>
    <name evidence="2" type="ORF">PCASD_12609</name>
</gene>
<feature type="compositionally biased region" description="Acidic residues" evidence="1">
    <location>
        <begin position="96"/>
        <end position="105"/>
    </location>
</feature>
<feature type="compositionally biased region" description="Acidic residues" evidence="1">
    <location>
        <begin position="64"/>
        <end position="78"/>
    </location>
</feature>
<evidence type="ECO:0000313" key="3">
    <source>
        <dbReference type="Proteomes" id="UP000235392"/>
    </source>
</evidence>
<comment type="caution">
    <text evidence="2">The sequence shown here is derived from an EMBL/GenBank/DDBJ whole genome shotgun (WGS) entry which is preliminary data.</text>
</comment>
<dbReference type="EMBL" id="PGCI01000625">
    <property type="protein sequence ID" value="PLW23751.1"/>
    <property type="molecule type" value="Genomic_DNA"/>
</dbReference>
<feature type="region of interest" description="Disordered" evidence="1">
    <location>
        <begin position="64"/>
        <end position="123"/>
    </location>
</feature>
<evidence type="ECO:0000256" key="1">
    <source>
        <dbReference type="SAM" id="MobiDB-lite"/>
    </source>
</evidence>
<feature type="compositionally biased region" description="Basic and acidic residues" evidence="1">
    <location>
        <begin position="106"/>
        <end position="116"/>
    </location>
</feature>
<sequence length="123" mass="14126">MESDLILTVEVLAVWVDVEVLAEPSAIAKTMIRKRLILDKASSEAHSVYQLRAADTMWYLNKSEDDEEDEYKEEDGNDDTNTGARKGKGVTRDVEDKDDEDMEEVDYSKEHGHADSNEWDDWQ</sequence>
<dbReference type="Proteomes" id="UP000235392">
    <property type="component" value="Unassembled WGS sequence"/>
</dbReference>
<reference evidence="2 3" key="1">
    <citation type="submission" date="2017-11" db="EMBL/GenBank/DDBJ databases">
        <title>De novo assembly and phasing of dikaryotic genomes from two isolates of Puccinia coronata f. sp. avenae, the causal agent of oat crown rust.</title>
        <authorList>
            <person name="Miller M.E."/>
            <person name="Zhang Y."/>
            <person name="Omidvar V."/>
            <person name="Sperschneider J."/>
            <person name="Schwessinger B."/>
            <person name="Raley C."/>
            <person name="Palmer J.M."/>
            <person name="Garnica D."/>
            <person name="Upadhyaya N."/>
            <person name="Rathjen J."/>
            <person name="Taylor J.M."/>
            <person name="Park R.F."/>
            <person name="Dodds P.N."/>
            <person name="Hirsch C.D."/>
            <person name="Kianian S.F."/>
            <person name="Figueroa M."/>
        </authorList>
    </citation>
    <scope>NUCLEOTIDE SEQUENCE [LARGE SCALE GENOMIC DNA]</scope>
    <source>
        <strain evidence="2">12SD80</strain>
    </source>
</reference>
<dbReference type="AlphaFoldDB" id="A0A2N5TE48"/>
<name>A0A2N5TE48_9BASI</name>
<accession>A0A2N5TE48</accession>
<organism evidence="2 3">
    <name type="scientific">Puccinia coronata f. sp. avenae</name>
    <dbReference type="NCBI Taxonomy" id="200324"/>
    <lineage>
        <taxon>Eukaryota</taxon>
        <taxon>Fungi</taxon>
        <taxon>Dikarya</taxon>
        <taxon>Basidiomycota</taxon>
        <taxon>Pucciniomycotina</taxon>
        <taxon>Pucciniomycetes</taxon>
        <taxon>Pucciniales</taxon>
        <taxon>Pucciniaceae</taxon>
        <taxon>Puccinia</taxon>
    </lineage>
</organism>
<evidence type="ECO:0000313" key="2">
    <source>
        <dbReference type="EMBL" id="PLW23751.1"/>
    </source>
</evidence>
<proteinExistence type="predicted"/>